<dbReference type="PANTHER" id="PTHR31162:SF0">
    <property type="entry name" value="MALIC ACID TRANSPORT PROTEIN"/>
    <property type="match status" value="1"/>
</dbReference>
<comment type="caution">
    <text evidence="7">The sequence shown here is derived from an EMBL/GenBank/DDBJ whole genome shotgun (WGS) entry which is preliminary data.</text>
</comment>
<keyword evidence="4 6" id="KW-0472">Membrane</keyword>
<proteinExistence type="predicted"/>
<keyword evidence="8" id="KW-1185">Reference proteome</keyword>
<protein>
    <submittedName>
        <fullName evidence="7">Uu.00g100330.m01.CDS01</fullName>
    </submittedName>
</protein>
<evidence type="ECO:0000256" key="1">
    <source>
        <dbReference type="ARBA" id="ARBA00004141"/>
    </source>
</evidence>
<keyword evidence="2 6" id="KW-0812">Transmembrane</keyword>
<feature type="transmembrane region" description="Helical" evidence="6">
    <location>
        <begin position="148"/>
        <end position="173"/>
    </location>
</feature>
<organism evidence="7 8">
    <name type="scientific">Anthostomella pinea</name>
    <dbReference type="NCBI Taxonomy" id="933095"/>
    <lineage>
        <taxon>Eukaryota</taxon>
        <taxon>Fungi</taxon>
        <taxon>Dikarya</taxon>
        <taxon>Ascomycota</taxon>
        <taxon>Pezizomycotina</taxon>
        <taxon>Sordariomycetes</taxon>
        <taxon>Xylariomycetidae</taxon>
        <taxon>Xylariales</taxon>
        <taxon>Xylariaceae</taxon>
        <taxon>Anthostomella</taxon>
    </lineage>
</organism>
<feature type="transmembrane region" description="Helical" evidence="6">
    <location>
        <begin position="256"/>
        <end position="276"/>
    </location>
</feature>
<gene>
    <name evidence="7" type="ORF">KHLLAP_LOCUS3107</name>
</gene>
<evidence type="ECO:0000313" key="8">
    <source>
        <dbReference type="Proteomes" id="UP001295740"/>
    </source>
</evidence>
<dbReference type="EMBL" id="CAUWAG010000004">
    <property type="protein sequence ID" value="CAJ2502639.1"/>
    <property type="molecule type" value="Genomic_DNA"/>
</dbReference>
<dbReference type="GO" id="GO:0015140">
    <property type="term" value="F:malate transmembrane transporter activity"/>
    <property type="evidence" value="ECO:0007669"/>
    <property type="project" value="InterPro"/>
</dbReference>
<keyword evidence="3 6" id="KW-1133">Transmembrane helix</keyword>
<evidence type="ECO:0000256" key="6">
    <source>
        <dbReference type="SAM" id="Phobius"/>
    </source>
</evidence>
<evidence type="ECO:0000256" key="5">
    <source>
        <dbReference type="SAM" id="MobiDB-lite"/>
    </source>
</evidence>
<comment type="subcellular location">
    <subcellularLocation>
        <location evidence="1">Membrane</location>
        <topology evidence="1">Multi-pass membrane protein</topology>
    </subcellularLocation>
</comment>
<sequence>MAAQQYHHRSSDASSKQQDAPKRRRTRGKPPTGFLARLEHFTWANFTFPMSTGGLALILAEQTQGYTFHGLQTIGKVVYIFDLVIFSLICAAITYRFVKFPGTLRASITHPTEGLFLSTSTLSLASIIAGMARYGIPAAGVGPWLVRAYMVLFWVYFALTFCIAVGQYVLLFTSAQLKIQDMTPAWDLPIFPFMLSGTIAAVGASLQPAWSALPMIIGGLTAQGLGMLVSVLMYANYVRRMIQYGFPSANSRPGMFIAVGPPAFTSLALMGMASAYPEHHAYFGADALTVQILRVIATMTSVFIWSLSLWFFCIAVLANLAVWRQLSFRLNWYAFVFPNVGFTITVILIGKAFDSRAVKAVGSAMTILIVATWIFVVCCHARAVWRHDIMEDGKDEDVYADETDHRHVKPGGHDPEKQA</sequence>
<dbReference type="CDD" id="cd09317">
    <property type="entry name" value="TDT_Mae1_like"/>
    <property type="match status" value="1"/>
</dbReference>
<dbReference type="Proteomes" id="UP001295740">
    <property type="component" value="Unassembled WGS sequence"/>
</dbReference>
<evidence type="ECO:0000313" key="7">
    <source>
        <dbReference type="EMBL" id="CAJ2502639.1"/>
    </source>
</evidence>
<dbReference type="GO" id="GO:0016020">
    <property type="term" value="C:membrane"/>
    <property type="evidence" value="ECO:0007669"/>
    <property type="project" value="UniProtKB-SubCell"/>
</dbReference>
<evidence type="ECO:0000256" key="4">
    <source>
        <dbReference type="ARBA" id="ARBA00023136"/>
    </source>
</evidence>
<reference evidence="7" key="1">
    <citation type="submission" date="2023-10" db="EMBL/GenBank/DDBJ databases">
        <authorList>
            <person name="Hackl T."/>
        </authorList>
    </citation>
    <scope>NUCLEOTIDE SEQUENCE</scope>
</reference>
<dbReference type="Pfam" id="PF03595">
    <property type="entry name" value="SLAC1"/>
    <property type="match status" value="1"/>
</dbReference>
<dbReference type="PANTHER" id="PTHR31162">
    <property type="entry name" value="MALIC ACID TRANSPORT PROTEIN-RELATED"/>
    <property type="match status" value="1"/>
</dbReference>
<feature type="transmembrane region" description="Helical" evidence="6">
    <location>
        <begin position="361"/>
        <end position="385"/>
    </location>
</feature>
<feature type="transmembrane region" description="Helical" evidence="6">
    <location>
        <begin position="212"/>
        <end position="235"/>
    </location>
</feature>
<feature type="region of interest" description="Disordered" evidence="5">
    <location>
        <begin position="1"/>
        <end position="32"/>
    </location>
</feature>
<feature type="transmembrane region" description="Helical" evidence="6">
    <location>
        <begin position="77"/>
        <end position="95"/>
    </location>
</feature>
<dbReference type="AlphaFoldDB" id="A0AAI8YFF6"/>
<feature type="transmembrane region" description="Helical" evidence="6">
    <location>
        <begin position="296"/>
        <end position="318"/>
    </location>
</feature>
<dbReference type="Gene3D" id="1.50.10.150">
    <property type="entry name" value="Voltage-dependent anion channel"/>
    <property type="match status" value="1"/>
</dbReference>
<dbReference type="InterPro" id="IPR030185">
    <property type="entry name" value="Mae1"/>
</dbReference>
<dbReference type="InterPro" id="IPR004695">
    <property type="entry name" value="SLAC1/Mae1/Ssu1/TehA"/>
</dbReference>
<feature type="transmembrane region" description="Helical" evidence="6">
    <location>
        <begin position="330"/>
        <end position="349"/>
    </location>
</feature>
<name>A0AAI8YFF6_9PEZI</name>
<feature type="transmembrane region" description="Helical" evidence="6">
    <location>
        <begin position="185"/>
        <end position="206"/>
    </location>
</feature>
<evidence type="ECO:0000256" key="2">
    <source>
        <dbReference type="ARBA" id="ARBA00022692"/>
    </source>
</evidence>
<dbReference type="InterPro" id="IPR038665">
    <property type="entry name" value="Voltage-dep_anion_channel_sf"/>
</dbReference>
<evidence type="ECO:0000256" key="3">
    <source>
        <dbReference type="ARBA" id="ARBA00022989"/>
    </source>
</evidence>
<feature type="transmembrane region" description="Helical" evidence="6">
    <location>
        <begin position="115"/>
        <end position="136"/>
    </location>
</feature>
<accession>A0AAI8YFF6</accession>